<dbReference type="Pfam" id="PF02630">
    <property type="entry name" value="SCO1-SenC"/>
    <property type="match status" value="1"/>
</dbReference>
<keyword evidence="5" id="KW-1133">Transmembrane helix</keyword>
<dbReference type="GO" id="GO:0046872">
    <property type="term" value="F:metal ion binding"/>
    <property type="evidence" value="ECO:0007669"/>
    <property type="project" value="UniProtKB-KW"/>
</dbReference>
<dbReference type="AlphaFoldDB" id="A0AAU8M149"/>
<feature type="binding site" evidence="3">
    <location>
        <position position="90"/>
    </location>
    <ligand>
        <name>Cu cation</name>
        <dbReference type="ChEBI" id="CHEBI:23378"/>
    </ligand>
</feature>
<protein>
    <submittedName>
        <fullName evidence="8">SCO family protein</fullName>
    </submittedName>
</protein>
<evidence type="ECO:0000256" key="2">
    <source>
        <dbReference type="ARBA" id="ARBA00023008"/>
    </source>
</evidence>
<evidence type="ECO:0000259" key="7">
    <source>
        <dbReference type="PROSITE" id="PS51352"/>
    </source>
</evidence>
<evidence type="ECO:0000256" key="4">
    <source>
        <dbReference type="PIRSR" id="PIRSR603782-2"/>
    </source>
</evidence>
<dbReference type="PANTHER" id="PTHR12151:SF8">
    <property type="entry name" value="THIOREDOXIN DOMAIN-CONTAINING PROTEIN"/>
    <property type="match status" value="1"/>
</dbReference>
<dbReference type="InterPro" id="IPR036249">
    <property type="entry name" value="Thioredoxin-like_sf"/>
</dbReference>
<keyword evidence="3" id="KW-0479">Metal-binding</keyword>
<name>A0AAU8M149_9BACT</name>
<feature type="binding site" evidence="3">
    <location>
        <position position="94"/>
    </location>
    <ligand>
        <name>Cu cation</name>
        <dbReference type="ChEBI" id="CHEBI:23378"/>
    </ligand>
</feature>
<accession>A0AAU8M149</accession>
<feature type="domain" description="Thioredoxin" evidence="7">
    <location>
        <begin position="51"/>
        <end position="225"/>
    </location>
</feature>
<reference evidence="8" key="1">
    <citation type="journal article" date="2024" name="Syst. Appl. Microbiol.">
        <title>First single-strain enrichments of Electrothrix cable bacteria, description of E. aestuarii sp. nov. and E. rattekaaiensis sp. nov., and proposal of a cable bacteria taxonomy following the rules of the SeqCode.</title>
        <authorList>
            <person name="Plum-Jensen L.E."/>
            <person name="Schramm A."/>
            <person name="Marshall I.P.G."/>
        </authorList>
    </citation>
    <scope>NUCLEOTIDE SEQUENCE</scope>
    <source>
        <strain evidence="8">Rat1</strain>
    </source>
</reference>
<keyword evidence="4" id="KW-1015">Disulfide bond</keyword>
<dbReference type="EMBL" id="CP159373">
    <property type="protein sequence ID" value="XCN74849.1"/>
    <property type="molecule type" value="Genomic_DNA"/>
</dbReference>
<evidence type="ECO:0000256" key="5">
    <source>
        <dbReference type="SAM" id="Phobius"/>
    </source>
</evidence>
<dbReference type="Gene3D" id="3.40.30.10">
    <property type="entry name" value="Glutaredoxin"/>
    <property type="match status" value="1"/>
</dbReference>
<organism evidence="8">
    <name type="scientific">Candidatus Electrothrix aestuarii</name>
    <dbReference type="NCBI Taxonomy" id="3062594"/>
    <lineage>
        <taxon>Bacteria</taxon>
        <taxon>Pseudomonadati</taxon>
        <taxon>Thermodesulfobacteriota</taxon>
        <taxon>Desulfobulbia</taxon>
        <taxon>Desulfobulbales</taxon>
        <taxon>Desulfobulbaceae</taxon>
        <taxon>Candidatus Electrothrix</taxon>
    </lineage>
</organism>
<gene>
    <name evidence="8" type="ORF">Q3M24_08935</name>
</gene>
<keyword evidence="5" id="KW-0812">Transmembrane</keyword>
<keyword evidence="2 3" id="KW-0186">Copper</keyword>
<keyword evidence="6" id="KW-0732">Signal</keyword>
<keyword evidence="5" id="KW-0472">Membrane</keyword>
<sequence length="291" mass="32766">MRQGWLFPALFILLLLTCPFQASAEPGKGAEGTKKEYKVGDPELDVIWVDEQNGKYLPLDRTFQDETGNSVQLKDIIDKPTLLLPVYFHCPNSCTLNLSHLTDAVNRSNFSPGKDFNLIALSFNDGDTPAKAKAAKENYLPLLPKSFPQESWRFLTGSKEDILALTNAIGYRFEQRNDGTFIHPSAVVAVAADGMIIKYVYGNFISGDVDMAISEAQQGIPALSVRRFLDYCFNYAPEKTRAFFTNIKLFVVLGFVCAGGLFFLWLRRKDKKKWEEEEAVHDEHHQTGNKV</sequence>
<proteinExistence type="inferred from homology"/>
<feature type="transmembrane region" description="Helical" evidence="5">
    <location>
        <begin position="247"/>
        <end position="266"/>
    </location>
</feature>
<dbReference type="SUPFAM" id="SSF52833">
    <property type="entry name" value="Thioredoxin-like"/>
    <property type="match status" value="1"/>
</dbReference>
<feature type="signal peptide" evidence="6">
    <location>
        <begin position="1"/>
        <end position="24"/>
    </location>
</feature>
<feature type="disulfide bond" description="Redox-active" evidence="4">
    <location>
        <begin position="90"/>
        <end position="94"/>
    </location>
</feature>
<feature type="chain" id="PRO_5043425980" evidence="6">
    <location>
        <begin position="25"/>
        <end position="291"/>
    </location>
</feature>
<dbReference type="KEGG" id="eaj:Q3M24_08935"/>
<evidence type="ECO:0000256" key="1">
    <source>
        <dbReference type="ARBA" id="ARBA00010996"/>
    </source>
</evidence>
<evidence type="ECO:0000256" key="3">
    <source>
        <dbReference type="PIRSR" id="PIRSR603782-1"/>
    </source>
</evidence>
<dbReference type="InterPro" id="IPR013766">
    <property type="entry name" value="Thioredoxin_domain"/>
</dbReference>
<dbReference type="CDD" id="cd02968">
    <property type="entry name" value="SCO"/>
    <property type="match status" value="1"/>
</dbReference>
<reference evidence="8" key="2">
    <citation type="submission" date="2024-06" db="EMBL/GenBank/DDBJ databases">
        <authorList>
            <person name="Plum-Jensen L.E."/>
            <person name="Schramm A."/>
            <person name="Marshall I.P.G."/>
        </authorList>
    </citation>
    <scope>NUCLEOTIDE SEQUENCE</scope>
    <source>
        <strain evidence="8">Rat1</strain>
    </source>
</reference>
<dbReference type="PROSITE" id="PS51352">
    <property type="entry name" value="THIOREDOXIN_2"/>
    <property type="match status" value="1"/>
</dbReference>
<comment type="similarity">
    <text evidence="1">Belongs to the SCO1/2 family.</text>
</comment>
<dbReference type="PANTHER" id="PTHR12151">
    <property type="entry name" value="ELECTRON TRANSPORT PROTIN SCO1/SENC FAMILY MEMBER"/>
    <property type="match status" value="1"/>
</dbReference>
<evidence type="ECO:0000256" key="6">
    <source>
        <dbReference type="SAM" id="SignalP"/>
    </source>
</evidence>
<dbReference type="InterPro" id="IPR003782">
    <property type="entry name" value="SCO1/SenC"/>
</dbReference>
<evidence type="ECO:0000313" key="8">
    <source>
        <dbReference type="EMBL" id="XCN74849.1"/>
    </source>
</evidence>